<gene>
    <name evidence="1" type="ORF">GCM10010913_41640</name>
</gene>
<accession>A0ABQ1W7L0</accession>
<dbReference type="Proteomes" id="UP000608420">
    <property type="component" value="Unassembled WGS sequence"/>
</dbReference>
<sequence length="133" mass="14814">MENQIFIGQIGFSPAIGKAFTTRTEYLSIVNQVIESKSFLGLSNQTKNSSVNFLLTSQVEIIEKEDCISLNFSFIAKSKIIGFAGLTDTKGSGYEKFLESYDEKKPILVSLICMETGEEMQLLCLQKPKLTIL</sequence>
<dbReference type="EMBL" id="BMIW01000041">
    <property type="protein sequence ID" value="GGG15395.1"/>
    <property type="molecule type" value="Genomic_DNA"/>
</dbReference>
<protein>
    <submittedName>
        <fullName evidence="1">Uncharacterized protein</fullName>
    </submittedName>
</protein>
<reference evidence="2" key="1">
    <citation type="journal article" date="2019" name="Int. J. Syst. Evol. Microbiol.">
        <title>The Global Catalogue of Microorganisms (GCM) 10K type strain sequencing project: providing services to taxonomists for standard genome sequencing and annotation.</title>
        <authorList>
            <consortium name="The Broad Institute Genomics Platform"/>
            <consortium name="The Broad Institute Genome Sequencing Center for Infectious Disease"/>
            <person name="Wu L."/>
            <person name="Ma J."/>
        </authorList>
    </citation>
    <scope>NUCLEOTIDE SEQUENCE [LARGE SCALE GENOMIC DNA]</scope>
    <source>
        <strain evidence="2">CGMCC 1.15420</strain>
    </source>
</reference>
<evidence type="ECO:0000313" key="1">
    <source>
        <dbReference type="EMBL" id="GGG15395.1"/>
    </source>
</evidence>
<dbReference type="RefSeq" id="WP_120464969.1">
    <property type="nucleotide sequence ID" value="NZ_BMIW01000041.1"/>
</dbReference>
<organism evidence="1 2">
    <name type="scientific">Paenibacillus aceti</name>
    <dbReference type="NCBI Taxonomy" id="1820010"/>
    <lineage>
        <taxon>Bacteria</taxon>
        <taxon>Bacillati</taxon>
        <taxon>Bacillota</taxon>
        <taxon>Bacilli</taxon>
        <taxon>Bacillales</taxon>
        <taxon>Paenibacillaceae</taxon>
        <taxon>Paenibacillus</taxon>
    </lineage>
</organism>
<evidence type="ECO:0000313" key="2">
    <source>
        <dbReference type="Proteomes" id="UP000608420"/>
    </source>
</evidence>
<proteinExistence type="predicted"/>
<name>A0ABQ1W7L0_9BACL</name>
<keyword evidence="2" id="KW-1185">Reference proteome</keyword>
<comment type="caution">
    <text evidence="1">The sequence shown here is derived from an EMBL/GenBank/DDBJ whole genome shotgun (WGS) entry which is preliminary data.</text>
</comment>